<feature type="region of interest" description="Disordered" evidence="1">
    <location>
        <begin position="76"/>
        <end position="108"/>
    </location>
</feature>
<proteinExistence type="predicted"/>
<name>A0A4Z2EY69_9TELE</name>
<organism evidence="2 3">
    <name type="scientific">Liparis tanakae</name>
    <name type="common">Tanaka's snailfish</name>
    <dbReference type="NCBI Taxonomy" id="230148"/>
    <lineage>
        <taxon>Eukaryota</taxon>
        <taxon>Metazoa</taxon>
        <taxon>Chordata</taxon>
        <taxon>Craniata</taxon>
        <taxon>Vertebrata</taxon>
        <taxon>Euteleostomi</taxon>
        <taxon>Actinopterygii</taxon>
        <taxon>Neopterygii</taxon>
        <taxon>Teleostei</taxon>
        <taxon>Neoteleostei</taxon>
        <taxon>Acanthomorphata</taxon>
        <taxon>Eupercaria</taxon>
        <taxon>Perciformes</taxon>
        <taxon>Cottioidei</taxon>
        <taxon>Cottales</taxon>
        <taxon>Liparidae</taxon>
        <taxon>Liparis</taxon>
    </lineage>
</organism>
<accession>A0A4Z2EY69</accession>
<evidence type="ECO:0000313" key="2">
    <source>
        <dbReference type="EMBL" id="TNN33521.1"/>
    </source>
</evidence>
<sequence>MTRIKDPKQVANTIRQIRLILISSLRGCFMTRRAAGGRAAAPRLALCECVRAWRRRRGDVGGGVCRRLRVLLRSAGTDDEDCPPVNEPKASSAGAYHSCAAGGGRRNERVQMCAPPEERLL</sequence>
<dbReference type="EMBL" id="SRLO01002219">
    <property type="protein sequence ID" value="TNN33521.1"/>
    <property type="molecule type" value="Genomic_DNA"/>
</dbReference>
<evidence type="ECO:0000256" key="1">
    <source>
        <dbReference type="SAM" id="MobiDB-lite"/>
    </source>
</evidence>
<comment type="caution">
    <text evidence="2">The sequence shown here is derived from an EMBL/GenBank/DDBJ whole genome shotgun (WGS) entry which is preliminary data.</text>
</comment>
<protein>
    <submittedName>
        <fullName evidence="2">Uncharacterized protein</fullName>
    </submittedName>
</protein>
<gene>
    <name evidence="2" type="ORF">EYF80_056319</name>
</gene>
<keyword evidence="3" id="KW-1185">Reference proteome</keyword>
<dbReference type="AlphaFoldDB" id="A0A4Z2EY69"/>
<reference evidence="2 3" key="1">
    <citation type="submission" date="2019-03" db="EMBL/GenBank/DDBJ databases">
        <title>First draft genome of Liparis tanakae, snailfish: a comprehensive survey of snailfish specific genes.</title>
        <authorList>
            <person name="Kim W."/>
            <person name="Song I."/>
            <person name="Jeong J.-H."/>
            <person name="Kim D."/>
            <person name="Kim S."/>
            <person name="Ryu S."/>
            <person name="Song J.Y."/>
            <person name="Lee S.K."/>
        </authorList>
    </citation>
    <scope>NUCLEOTIDE SEQUENCE [LARGE SCALE GENOMIC DNA]</scope>
    <source>
        <tissue evidence="2">Muscle</tissue>
    </source>
</reference>
<dbReference type="Proteomes" id="UP000314294">
    <property type="component" value="Unassembled WGS sequence"/>
</dbReference>
<evidence type="ECO:0000313" key="3">
    <source>
        <dbReference type="Proteomes" id="UP000314294"/>
    </source>
</evidence>